<evidence type="ECO:0000313" key="2">
    <source>
        <dbReference type="EMBL" id="OIR18721.1"/>
    </source>
</evidence>
<evidence type="ECO:0008006" key="3">
    <source>
        <dbReference type="Google" id="ProtNLM"/>
    </source>
</evidence>
<comment type="caution">
    <text evidence="2">The sequence shown here is derived from an EMBL/GenBank/DDBJ whole genome shotgun (WGS) entry which is preliminary data.</text>
</comment>
<feature type="transmembrane region" description="Helical" evidence="1">
    <location>
        <begin position="39"/>
        <end position="61"/>
    </location>
</feature>
<feature type="transmembrane region" description="Helical" evidence="1">
    <location>
        <begin position="7"/>
        <end position="27"/>
    </location>
</feature>
<dbReference type="InterPro" id="IPR031566">
    <property type="entry name" value="CitMHS_2"/>
</dbReference>
<feature type="transmembrane region" description="Helical" evidence="1">
    <location>
        <begin position="104"/>
        <end position="127"/>
    </location>
</feature>
<feature type="transmembrane region" description="Helical" evidence="1">
    <location>
        <begin position="282"/>
        <end position="300"/>
    </location>
</feature>
<feature type="transmembrane region" description="Helical" evidence="1">
    <location>
        <begin position="414"/>
        <end position="437"/>
    </location>
</feature>
<reference evidence="2" key="1">
    <citation type="submission" date="2016-10" db="EMBL/GenBank/DDBJ databases">
        <title>Sequence of Gallionella enrichment culture.</title>
        <authorList>
            <person name="Poehlein A."/>
            <person name="Muehling M."/>
            <person name="Daniel R."/>
        </authorList>
    </citation>
    <scope>NUCLEOTIDE SEQUENCE</scope>
</reference>
<keyword evidence="1" id="KW-1133">Transmembrane helix</keyword>
<evidence type="ECO:0000256" key="1">
    <source>
        <dbReference type="SAM" id="Phobius"/>
    </source>
</evidence>
<dbReference type="AlphaFoldDB" id="A0A1J5TCT9"/>
<accession>A0A1J5TCT9</accession>
<feature type="transmembrane region" description="Helical" evidence="1">
    <location>
        <begin position="181"/>
        <end position="200"/>
    </location>
</feature>
<proteinExistence type="predicted"/>
<sequence>MASSATIPLWLILPFGLLLLLIAVMPLTPHGIKRFWDRFYAHIAIGLGAAVALYYSLAIPGGGATVSTTAHEYLSFICLIGSLFVVAGGIHIKVKGEATPLQNTLFLLIGAVAANVIGTTGASVVLIRPYIRMNKIRISAYHVVFFIFIVSNCGGSLTPIGDPPLFLGYLRGVPFLWLLDHVMPAWSLVIGLLLTVFFIVDHRYYRRVPGRLRSEIERGDTWRFEGGINVLFLAVIIGSVFLPEHLFLREGVMLAAALLSYRLTPRQVHEENQFSFGPIREVAFLFVGIFLTMMPALGTLRERGRSLGFDKPAEYYFASGSLSSVLDNAPTYLNFFQLAQASVAPTAHMPDSHPGSDPVVSETRRMLASPDSSLFIIAVSLGSVFFGAMTYIGNGPNFMVKSIADAAGVKTPSFFGYVFRYSLPVLLPILALCGWLLL</sequence>
<protein>
    <recommendedName>
        <fullName evidence="3">Citrate transporter</fullName>
    </recommendedName>
</protein>
<name>A0A1J5TCT9_9ZZZZ</name>
<dbReference type="EMBL" id="MLJW01000002">
    <property type="protein sequence ID" value="OIR18721.1"/>
    <property type="molecule type" value="Genomic_DNA"/>
</dbReference>
<feature type="transmembrane region" description="Helical" evidence="1">
    <location>
        <begin position="139"/>
        <end position="161"/>
    </location>
</feature>
<organism evidence="2">
    <name type="scientific">mine drainage metagenome</name>
    <dbReference type="NCBI Taxonomy" id="410659"/>
    <lineage>
        <taxon>unclassified sequences</taxon>
        <taxon>metagenomes</taxon>
        <taxon>ecological metagenomes</taxon>
    </lineage>
</organism>
<gene>
    <name evidence="2" type="ORF">GALL_10610</name>
</gene>
<feature type="transmembrane region" description="Helical" evidence="1">
    <location>
        <begin position="73"/>
        <end position="92"/>
    </location>
</feature>
<dbReference type="Pfam" id="PF16980">
    <property type="entry name" value="CitMHS_2"/>
    <property type="match status" value="1"/>
</dbReference>
<feature type="transmembrane region" description="Helical" evidence="1">
    <location>
        <begin position="374"/>
        <end position="394"/>
    </location>
</feature>
<feature type="transmembrane region" description="Helical" evidence="1">
    <location>
        <begin position="221"/>
        <end position="242"/>
    </location>
</feature>
<keyword evidence="1" id="KW-0812">Transmembrane</keyword>
<keyword evidence="1" id="KW-0472">Membrane</keyword>